<dbReference type="Pfam" id="PF00392">
    <property type="entry name" value="GntR"/>
    <property type="match status" value="1"/>
</dbReference>
<dbReference type="GO" id="GO:0003677">
    <property type="term" value="F:DNA binding"/>
    <property type="evidence" value="ECO:0007669"/>
    <property type="project" value="UniProtKB-KW"/>
</dbReference>
<keyword evidence="3" id="KW-0804">Transcription</keyword>
<evidence type="ECO:0000313" key="7">
    <source>
        <dbReference type="Proteomes" id="UP000256485"/>
    </source>
</evidence>
<keyword evidence="2" id="KW-0238">DNA-binding</keyword>
<evidence type="ECO:0000313" key="6">
    <source>
        <dbReference type="EMBL" id="REF36230.1"/>
    </source>
</evidence>
<dbReference type="GO" id="GO:0045892">
    <property type="term" value="P:negative regulation of DNA-templated transcription"/>
    <property type="evidence" value="ECO:0007669"/>
    <property type="project" value="TreeGrafter"/>
</dbReference>
<evidence type="ECO:0000259" key="5">
    <source>
        <dbReference type="PROSITE" id="PS50949"/>
    </source>
</evidence>
<organism evidence="6 7">
    <name type="scientific">Thermasporomyces composti</name>
    <dbReference type="NCBI Taxonomy" id="696763"/>
    <lineage>
        <taxon>Bacteria</taxon>
        <taxon>Bacillati</taxon>
        <taxon>Actinomycetota</taxon>
        <taxon>Actinomycetes</taxon>
        <taxon>Propionibacteriales</taxon>
        <taxon>Nocardioidaceae</taxon>
        <taxon>Thermasporomyces</taxon>
    </lineage>
</organism>
<dbReference type="InterPro" id="IPR036388">
    <property type="entry name" value="WH-like_DNA-bd_sf"/>
</dbReference>
<dbReference type="GO" id="GO:0003700">
    <property type="term" value="F:DNA-binding transcription factor activity"/>
    <property type="evidence" value="ECO:0007669"/>
    <property type="project" value="InterPro"/>
</dbReference>
<protein>
    <submittedName>
        <fullName evidence="6">Regulatory GntR family protein</fullName>
    </submittedName>
</protein>
<name>A0A3D9V7V0_THECX</name>
<dbReference type="PANTHER" id="PTHR44846">
    <property type="entry name" value="MANNOSYL-D-GLYCERATE TRANSPORT/METABOLISM SYSTEM REPRESSOR MNGR-RELATED"/>
    <property type="match status" value="1"/>
</dbReference>
<dbReference type="PROSITE" id="PS50949">
    <property type="entry name" value="HTH_GNTR"/>
    <property type="match status" value="1"/>
</dbReference>
<sequence>MAQGVDPTSDRPVYKQIADLLRSSIERGELRPGERLPSETELIKRFGVAQGTVRQAVGLLRSEGVVIAEHGRGVFVRSRPRLRRLAHDRFARRHRQAGKAAYIAESEAENVTYDVDNIRVFTDKASADIAKRLGLRKGFAGPRSISTPGRFESRTHSSTSVASCGSPARRPTGRGGRSRCPRCASTS</sequence>
<gene>
    <name evidence="6" type="ORF">DFJ64_1632</name>
</gene>
<comment type="caution">
    <text evidence="6">The sequence shown here is derived from an EMBL/GenBank/DDBJ whole genome shotgun (WGS) entry which is preliminary data.</text>
</comment>
<accession>A0A3D9V7V0</accession>
<evidence type="ECO:0000256" key="3">
    <source>
        <dbReference type="ARBA" id="ARBA00023163"/>
    </source>
</evidence>
<dbReference type="SUPFAM" id="SSF46785">
    <property type="entry name" value="Winged helix' DNA-binding domain"/>
    <property type="match status" value="1"/>
</dbReference>
<dbReference type="InterPro" id="IPR050679">
    <property type="entry name" value="Bact_HTH_transcr_reg"/>
</dbReference>
<dbReference type="InterPro" id="IPR000524">
    <property type="entry name" value="Tscrpt_reg_HTH_GntR"/>
</dbReference>
<evidence type="ECO:0000256" key="2">
    <source>
        <dbReference type="ARBA" id="ARBA00023125"/>
    </source>
</evidence>
<keyword evidence="1" id="KW-0805">Transcription regulation</keyword>
<dbReference type="Proteomes" id="UP000256485">
    <property type="component" value="Unassembled WGS sequence"/>
</dbReference>
<proteinExistence type="predicted"/>
<feature type="region of interest" description="Disordered" evidence="4">
    <location>
        <begin position="144"/>
        <end position="187"/>
    </location>
</feature>
<dbReference type="EMBL" id="QTUC01000001">
    <property type="protein sequence ID" value="REF36230.1"/>
    <property type="molecule type" value="Genomic_DNA"/>
</dbReference>
<dbReference type="PRINTS" id="PR00035">
    <property type="entry name" value="HTHGNTR"/>
</dbReference>
<dbReference type="CDD" id="cd07377">
    <property type="entry name" value="WHTH_GntR"/>
    <property type="match status" value="1"/>
</dbReference>
<evidence type="ECO:0000256" key="4">
    <source>
        <dbReference type="SAM" id="MobiDB-lite"/>
    </source>
</evidence>
<dbReference type="PANTHER" id="PTHR44846:SF17">
    <property type="entry name" value="GNTR-FAMILY TRANSCRIPTIONAL REGULATOR"/>
    <property type="match status" value="1"/>
</dbReference>
<dbReference type="InterPro" id="IPR036390">
    <property type="entry name" value="WH_DNA-bd_sf"/>
</dbReference>
<dbReference type="AlphaFoldDB" id="A0A3D9V7V0"/>
<evidence type="ECO:0000256" key="1">
    <source>
        <dbReference type="ARBA" id="ARBA00023015"/>
    </source>
</evidence>
<keyword evidence="7" id="KW-1185">Reference proteome</keyword>
<dbReference type="SMART" id="SM00345">
    <property type="entry name" value="HTH_GNTR"/>
    <property type="match status" value="1"/>
</dbReference>
<feature type="domain" description="HTH gntR-type" evidence="5">
    <location>
        <begin position="11"/>
        <end position="79"/>
    </location>
</feature>
<dbReference type="Gene3D" id="1.10.10.10">
    <property type="entry name" value="Winged helix-like DNA-binding domain superfamily/Winged helix DNA-binding domain"/>
    <property type="match status" value="1"/>
</dbReference>
<reference evidence="6 7" key="1">
    <citation type="submission" date="2018-08" db="EMBL/GenBank/DDBJ databases">
        <title>Sequencing the genomes of 1000 actinobacteria strains.</title>
        <authorList>
            <person name="Klenk H.-P."/>
        </authorList>
    </citation>
    <scope>NUCLEOTIDE SEQUENCE [LARGE SCALE GENOMIC DNA]</scope>
    <source>
        <strain evidence="6 7">DSM 22891</strain>
    </source>
</reference>